<feature type="non-terminal residue" evidence="1">
    <location>
        <position position="1"/>
    </location>
</feature>
<proteinExistence type="predicted"/>
<accession>A0A3P6T2U3</accession>
<dbReference type="EMBL" id="UYRV01014271">
    <property type="protein sequence ID" value="VDK60188.1"/>
    <property type="molecule type" value="Genomic_DNA"/>
</dbReference>
<protein>
    <submittedName>
        <fullName evidence="1">Uncharacterized protein</fullName>
    </submittedName>
</protein>
<dbReference type="PANTHER" id="PTHR21523">
    <property type="match status" value="1"/>
</dbReference>
<evidence type="ECO:0000313" key="1">
    <source>
        <dbReference type="EMBL" id="VDK60188.1"/>
    </source>
</evidence>
<dbReference type="Proteomes" id="UP000271889">
    <property type="component" value="Unassembled WGS sequence"/>
</dbReference>
<evidence type="ECO:0000313" key="2">
    <source>
        <dbReference type="Proteomes" id="UP000271889"/>
    </source>
</evidence>
<sequence>ITDDDDESYKINRAHFDGNKTTITISTEAGLELYQHWLNQAISGLMAAVATKKLQSVPDYFRAAHQACAKNASTVTAHAKCVVVLLDAELRYQDWKSRFEKAKRIARLRRRFFPESMILKEAKGDSSHPYTIKMFRRSSRRPNPFRLQRMKFGKNSYSLKKQKEYFSSDSGWIGSFRMRAKRAADKNFEEWRKSQQKIERIQRSSYSLLQ</sequence>
<gene>
    <name evidence="1" type="ORF">CGOC_LOCUS4925</name>
</gene>
<name>A0A3P6T2U3_CYLGO</name>
<dbReference type="PANTHER" id="PTHR21523:SF37">
    <property type="entry name" value="MLT-TEN (MLT-10) RELATED"/>
    <property type="match status" value="1"/>
</dbReference>
<keyword evidence="2" id="KW-1185">Reference proteome</keyword>
<feature type="non-terminal residue" evidence="1">
    <location>
        <position position="210"/>
    </location>
</feature>
<organism evidence="1 2">
    <name type="scientific">Cylicostephanus goldi</name>
    <name type="common">Nematode worm</name>
    <dbReference type="NCBI Taxonomy" id="71465"/>
    <lineage>
        <taxon>Eukaryota</taxon>
        <taxon>Metazoa</taxon>
        <taxon>Ecdysozoa</taxon>
        <taxon>Nematoda</taxon>
        <taxon>Chromadorea</taxon>
        <taxon>Rhabditida</taxon>
        <taxon>Rhabditina</taxon>
        <taxon>Rhabditomorpha</taxon>
        <taxon>Strongyloidea</taxon>
        <taxon>Strongylidae</taxon>
        <taxon>Cylicostephanus</taxon>
    </lineage>
</organism>
<dbReference type="AlphaFoldDB" id="A0A3P6T2U3"/>
<dbReference type="OrthoDB" id="5810331at2759"/>
<reference evidence="1 2" key="1">
    <citation type="submission" date="2018-11" db="EMBL/GenBank/DDBJ databases">
        <authorList>
            <consortium name="Pathogen Informatics"/>
        </authorList>
    </citation>
    <scope>NUCLEOTIDE SEQUENCE [LARGE SCALE GENOMIC DNA]</scope>
</reference>